<evidence type="ECO:0000313" key="2">
    <source>
        <dbReference type="Proteomes" id="UP000499080"/>
    </source>
</evidence>
<dbReference type="AlphaFoldDB" id="A0A4Y2M4A9"/>
<keyword evidence="2" id="KW-1185">Reference proteome</keyword>
<gene>
    <name evidence="1" type="ORF">AVEN_33650_1</name>
</gene>
<name>A0A4Y2M4A9_ARAVE</name>
<dbReference type="EMBL" id="BGPR01006713">
    <property type="protein sequence ID" value="GBN21260.1"/>
    <property type="molecule type" value="Genomic_DNA"/>
</dbReference>
<comment type="caution">
    <text evidence="1">The sequence shown here is derived from an EMBL/GenBank/DDBJ whole genome shotgun (WGS) entry which is preliminary data.</text>
</comment>
<evidence type="ECO:0000313" key="1">
    <source>
        <dbReference type="EMBL" id="GBN21260.1"/>
    </source>
</evidence>
<proteinExistence type="predicted"/>
<organism evidence="1 2">
    <name type="scientific">Araneus ventricosus</name>
    <name type="common">Orbweaver spider</name>
    <name type="synonym">Epeira ventricosa</name>
    <dbReference type="NCBI Taxonomy" id="182803"/>
    <lineage>
        <taxon>Eukaryota</taxon>
        <taxon>Metazoa</taxon>
        <taxon>Ecdysozoa</taxon>
        <taxon>Arthropoda</taxon>
        <taxon>Chelicerata</taxon>
        <taxon>Arachnida</taxon>
        <taxon>Araneae</taxon>
        <taxon>Araneomorphae</taxon>
        <taxon>Entelegynae</taxon>
        <taxon>Araneoidea</taxon>
        <taxon>Araneidae</taxon>
        <taxon>Araneus</taxon>
    </lineage>
</organism>
<reference evidence="1 2" key="1">
    <citation type="journal article" date="2019" name="Sci. Rep.">
        <title>Orb-weaving spider Araneus ventricosus genome elucidates the spidroin gene catalogue.</title>
        <authorList>
            <person name="Kono N."/>
            <person name="Nakamura H."/>
            <person name="Ohtoshi R."/>
            <person name="Moran D.A.P."/>
            <person name="Shinohara A."/>
            <person name="Yoshida Y."/>
            <person name="Fujiwara M."/>
            <person name="Mori M."/>
            <person name="Tomita M."/>
            <person name="Arakawa K."/>
        </authorList>
    </citation>
    <scope>NUCLEOTIDE SEQUENCE [LARGE SCALE GENOMIC DNA]</scope>
</reference>
<dbReference type="Proteomes" id="UP000499080">
    <property type="component" value="Unassembled WGS sequence"/>
</dbReference>
<protein>
    <submittedName>
        <fullName evidence="1">Uncharacterized protein</fullName>
    </submittedName>
</protein>
<accession>A0A4Y2M4A9</accession>
<sequence>MEAQIAILVYSKLALQICKLAASLTRQECKRETSFQQVNASFEVTMGQRTCSKLALQTIAKNKVRTQPGIELATYRLVARRRYHAARSTTRGEDRFR</sequence>